<keyword evidence="6" id="KW-1185">Reference proteome</keyword>
<proteinExistence type="predicted"/>
<dbReference type="RefSeq" id="WP_213173064.1">
    <property type="nucleotide sequence ID" value="NZ_CP070496.1"/>
</dbReference>
<keyword evidence="1" id="KW-0805">Transcription regulation</keyword>
<evidence type="ECO:0000313" key="5">
    <source>
        <dbReference type="EMBL" id="QSB07057.1"/>
    </source>
</evidence>
<dbReference type="CDD" id="cd07377">
    <property type="entry name" value="WHTH_GntR"/>
    <property type="match status" value="1"/>
</dbReference>
<evidence type="ECO:0000256" key="2">
    <source>
        <dbReference type="ARBA" id="ARBA00023125"/>
    </source>
</evidence>
<evidence type="ECO:0000256" key="1">
    <source>
        <dbReference type="ARBA" id="ARBA00023015"/>
    </source>
</evidence>
<keyword evidence="2" id="KW-0238">DNA-binding</keyword>
<protein>
    <submittedName>
        <fullName evidence="5">GntR family transcriptional regulator</fullName>
    </submittedName>
</protein>
<dbReference type="AlphaFoldDB" id="A0A895XPH3"/>
<sequence>MLFRVSSQDPLPLHEQLAGSIRRALVDGKLKPGDRIPPAKELAEQLDINANTALRALRDLRDEGLLEFRRGRGIRVCPGAEVHGELQQLIVELLGEANRLGYTRADLITLIERTHP</sequence>
<dbReference type="PROSITE" id="PS50949">
    <property type="entry name" value="HTH_GNTR"/>
    <property type="match status" value="1"/>
</dbReference>
<gene>
    <name evidence="5" type="ORF">JQS30_11500</name>
</gene>
<accession>A0A895XPH3</accession>
<dbReference type="GO" id="GO:0003700">
    <property type="term" value="F:DNA-binding transcription factor activity"/>
    <property type="evidence" value="ECO:0007669"/>
    <property type="project" value="InterPro"/>
</dbReference>
<dbReference type="Gene3D" id="1.10.10.10">
    <property type="entry name" value="Winged helix-like DNA-binding domain superfamily/Winged helix DNA-binding domain"/>
    <property type="match status" value="1"/>
</dbReference>
<dbReference type="SMART" id="SM00345">
    <property type="entry name" value="HTH_GNTR"/>
    <property type="match status" value="1"/>
</dbReference>
<organism evidence="5 6">
    <name type="scientific">Natronoglycomyces albus</name>
    <dbReference type="NCBI Taxonomy" id="2811108"/>
    <lineage>
        <taxon>Bacteria</taxon>
        <taxon>Bacillati</taxon>
        <taxon>Actinomycetota</taxon>
        <taxon>Actinomycetes</taxon>
        <taxon>Glycomycetales</taxon>
        <taxon>Glycomycetaceae</taxon>
        <taxon>Natronoglycomyces</taxon>
    </lineage>
</organism>
<evidence type="ECO:0000259" key="4">
    <source>
        <dbReference type="PROSITE" id="PS50949"/>
    </source>
</evidence>
<dbReference type="InterPro" id="IPR000524">
    <property type="entry name" value="Tscrpt_reg_HTH_GntR"/>
</dbReference>
<dbReference type="Pfam" id="PF00392">
    <property type="entry name" value="GntR"/>
    <property type="match status" value="1"/>
</dbReference>
<reference evidence="5" key="1">
    <citation type="submission" date="2021-02" db="EMBL/GenBank/DDBJ databases">
        <title>Natronoglycomyces albus gen. nov., sp. nov, a haloalkaliphilic actinobacterium from a soda solonchak soil.</title>
        <authorList>
            <person name="Sorokin D.Y."/>
            <person name="Khijniak T.V."/>
            <person name="Zakharycheva A.P."/>
            <person name="Boueva O.V."/>
            <person name="Ariskina E.V."/>
            <person name="Hahnke R.L."/>
            <person name="Bunk B."/>
            <person name="Sproer C."/>
            <person name="Schumann P."/>
            <person name="Evtushenko L.I."/>
            <person name="Kublanov I.V."/>
        </authorList>
    </citation>
    <scope>NUCLEOTIDE SEQUENCE</scope>
    <source>
        <strain evidence="5">DSM 106290</strain>
    </source>
</reference>
<evidence type="ECO:0000313" key="6">
    <source>
        <dbReference type="Proteomes" id="UP000662939"/>
    </source>
</evidence>
<evidence type="ECO:0000256" key="3">
    <source>
        <dbReference type="ARBA" id="ARBA00023163"/>
    </source>
</evidence>
<dbReference type="KEGG" id="nav:JQS30_11500"/>
<dbReference type="Proteomes" id="UP000662939">
    <property type="component" value="Chromosome"/>
</dbReference>
<dbReference type="EMBL" id="CP070496">
    <property type="protein sequence ID" value="QSB07057.1"/>
    <property type="molecule type" value="Genomic_DNA"/>
</dbReference>
<dbReference type="PANTHER" id="PTHR38445">
    <property type="entry name" value="HTH-TYPE TRANSCRIPTIONAL REPRESSOR YTRA"/>
    <property type="match status" value="1"/>
</dbReference>
<dbReference type="InterPro" id="IPR036388">
    <property type="entry name" value="WH-like_DNA-bd_sf"/>
</dbReference>
<dbReference type="SUPFAM" id="SSF46785">
    <property type="entry name" value="Winged helix' DNA-binding domain"/>
    <property type="match status" value="1"/>
</dbReference>
<keyword evidence="3" id="KW-0804">Transcription</keyword>
<dbReference type="GO" id="GO:0003677">
    <property type="term" value="F:DNA binding"/>
    <property type="evidence" value="ECO:0007669"/>
    <property type="project" value="UniProtKB-KW"/>
</dbReference>
<dbReference type="PANTHER" id="PTHR38445:SF7">
    <property type="entry name" value="GNTR-FAMILY TRANSCRIPTIONAL REGULATOR"/>
    <property type="match status" value="1"/>
</dbReference>
<feature type="domain" description="HTH gntR-type" evidence="4">
    <location>
        <begin position="11"/>
        <end position="79"/>
    </location>
</feature>
<dbReference type="InterPro" id="IPR036390">
    <property type="entry name" value="WH_DNA-bd_sf"/>
</dbReference>
<name>A0A895XPH3_9ACTN</name>